<proteinExistence type="predicted"/>
<comment type="caution">
    <text evidence="2">The sequence shown here is derived from an EMBL/GenBank/DDBJ whole genome shotgun (WGS) entry which is preliminary data.</text>
</comment>
<name>A0A9P9F5L7_9HYPO</name>
<accession>A0A9P9F5L7</accession>
<evidence type="ECO:0000256" key="1">
    <source>
        <dbReference type="SAM" id="MobiDB-lite"/>
    </source>
</evidence>
<reference evidence="2" key="1">
    <citation type="journal article" date="2021" name="Nat. Commun.">
        <title>Genetic determinants of endophytism in the Arabidopsis root mycobiome.</title>
        <authorList>
            <person name="Mesny F."/>
            <person name="Miyauchi S."/>
            <person name="Thiergart T."/>
            <person name="Pickel B."/>
            <person name="Atanasova L."/>
            <person name="Karlsson M."/>
            <person name="Huettel B."/>
            <person name="Barry K.W."/>
            <person name="Haridas S."/>
            <person name="Chen C."/>
            <person name="Bauer D."/>
            <person name="Andreopoulos W."/>
            <person name="Pangilinan J."/>
            <person name="LaButti K."/>
            <person name="Riley R."/>
            <person name="Lipzen A."/>
            <person name="Clum A."/>
            <person name="Drula E."/>
            <person name="Henrissat B."/>
            <person name="Kohler A."/>
            <person name="Grigoriev I.V."/>
            <person name="Martin F.M."/>
            <person name="Hacquard S."/>
        </authorList>
    </citation>
    <scope>NUCLEOTIDE SEQUENCE</scope>
    <source>
        <strain evidence="2">MPI-CAGE-AT-0147</strain>
    </source>
</reference>
<gene>
    <name evidence="2" type="ORF">EDB81DRAFT_946358</name>
</gene>
<dbReference type="Proteomes" id="UP000738349">
    <property type="component" value="Unassembled WGS sequence"/>
</dbReference>
<dbReference type="AlphaFoldDB" id="A0A9P9F5L7"/>
<evidence type="ECO:0000313" key="2">
    <source>
        <dbReference type="EMBL" id="KAH7153534.1"/>
    </source>
</evidence>
<protein>
    <submittedName>
        <fullName evidence="2">Uncharacterized protein</fullName>
    </submittedName>
</protein>
<dbReference type="OrthoDB" id="5073671at2759"/>
<feature type="region of interest" description="Disordered" evidence="1">
    <location>
        <begin position="1"/>
        <end position="21"/>
    </location>
</feature>
<keyword evidence="3" id="KW-1185">Reference proteome</keyword>
<dbReference type="EMBL" id="JAGMUV010000006">
    <property type="protein sequence ID" value="KAH7153534.1"/>
    <property type="molecule type" value="Genomic_DNA"/>
</dbReference>
<sequence>MNTQDEVPSNENTSAQPPSRDIESIQSATVTGLQFPTSFNLYRDGVSKSNFFIGTDQKHPLCLFISNKWHSPEMVLHSGTEKSSETIATASWGEADSFFVAQLLPAPGTGASATNETATNFRDGSMTRAYRFSIEVEPTNTRETFVWRASQGNAVKSLEGDPIGMELVHISQDKLRSFDSESLYTITDFNTDSEGYEVVAAWTLAKGSLTKIAKFQFMGTGSTDKLGQKWTLMAVISFCALVNQKKRGTTGSVYIFQ</sequence>
<organism evidence="2 3">
    <name type="scientific">Dactylonectria macrodidyma</name>
    <dbReference type="NCBI Taxonomy" id="307937"/>
    <lineage>
        <taxon>Eukaryota</taxon>
        <taxon>Fungi</taxon>
        <taxon>Dikarya</taxon>
        <taxon>Ascomycota</taxon>
        <taxon>Pezizomycotina</taxon>
        <taxon>Sordariomycetes</taxon>
        <taxon>Hypocreomycetidae</taxon>
        <taxon>Hypocreales</taxon>
        <taxon>Nectriaceae</taxon>
        <taxon>Dactylonectria</taxon>
    </lineage>
</organism>
<feature type="compositionally biased region" description="Polar residues" evidence="1">
    <location>
        <begin position="1"/>
        <end position="17"/>
    </location>
</feature>
<evidence type="ECO:0000313" key="3">
    <source>
        <dbReference type="Proteomes" id="UP000738349"/>
    </source>
</evidence>